<dbReference type="PANTHER" id="PTHR45947:SF3">
    <property type="entry name" value="SULFOQUINOVOSYL TRANSFERASE SQD2"/>
    <property type="match status" value="1"/>
</dbReference>
<accession>A0A0H4PFC4</accession>
<evidence type="ECO:0000313" key="3">
    <source>
        <dbReference type="EMBL" id="AKP52934.1"/>
    </source>
</evidence>
<dbReference type="OrthoDB" id="9792322at2"/>
<dbReference type="InterPro" id="IPR001296">
    <property type="entry name" value="Glyco_trans_1"/>
</dbReference>
<dbReference type="Pfam" id="PF00534">
    <property type="entry name" value="Glycos_transf_1"/>
    <property type="match status" value="1"/>
</dbReference>
<dbReference type="AlphaFoldDB" id="A0A0H4PFC4"/>
<dbReference type="InterPro" id="IPR028098">
    <property type="entry name" value="Glyco_trans_4-like_N"/>
</dbReference>
<evidence type="ECO:0000259" key="2">
    <source>
        <dbReference type="Pfam" id="PF13439"/>
    </source>
</evidence>
<dbReference type="GO" id="GO:0016757">
    <property type="term" value="F:glycosyltransferase activity"/>
    <property type="evidence" value="ECO:0007669"/>
    <property type="project" value="InterPro"/>
</dbReference>
<name>A0A0H4PFC4_9BACT</name>
<feature type="domain" description="Glycosyl transferase family 1" evidence="1">
    <location>
        <begin position="220"/>
        <end position="390"/>
    </location>
</feature>
<sequence length="413" mass="47558">MNETSKKLKIAFLVERFPKLSETFILNQISYLIEAGHKVDIFPAGKSEETKVHDEIHRLGLLQHTFYPPKVPQNKIWAWLKFFVLVNIKQAVRKLVKLLDSQDFYHNQDMIRRLYLISLFYPFISKNKYDIIHCHFGPTGLRAVFVRSLGLLDGKMLTTFYGYDITHRAMGENYYQNLFSNSDIFIVISNFIREKAISAGFDKNKIVVLPIGVNPGEFIPHKQKTDKNCIRLLSVARLVEKKGLYYSISAFHQLVELHPNTFYDIVGDGELMKPLMELVTFLGLEEKVFFHGEKKKVDIINFYRNSDIFVLPSITGSDGNSEGQGLVLQEAQAMQLPVIATLHNGIPEGVMDGITGYLVPEKDINALQIKMKYLIEHPRVRKDMGNSGRKFIEHKFDNFHLGKKLEKIYTDLL</sequence>
<dbReference type="Gene3D" id="3.40.50.2000">
    <property type="entry name" value="Glycogen Phosphorylase B"/>
    <property type="match status" value="2"/>
</dbReference>
<organism evidence="3 4">
    <name type="scientific">Cyclobacterium amurskyense</name>
    <dbReference type="NCBI Taxonomy" id="320787"/>
    <lineage>
        <taxon>Bacteria</taxon>
        <taxon>Pseudomonadati</taxon>
        <taxon>Bacteroidota</taxon>
        <taxon>Cytophagia</taxon>
        <taxon>Cytophagales</taxon>
        <taxon>Cyclobacteriaceae</taxon>
        <taxon>Cyclobacterium</taxon>
    </lineage>
</organism>
<dbReference type="SUPFAM" id="SSF53756">
    <property type="entry name" value="UDP-Glycosyltransferase/glycogen phosphorylase"/>
    <property type="match status" value="1"/>
</dbReference>
<protein>
    <submittedName>
        <fullName evidence="3">Lipopolysaccharide biosynthesis protein, putative</fullName>
    </submittedName>
</protein>
<evidence type="ECO:0000259" key="1">
    <source>
        <dbReference type="Pfam" id="PF00534"/>
    </source>
</evidence>
<dbReference type="KEGG" id="camu:CA2015_3554"/>
<dbReference type="RefSeq" id="WP_048643103.1">
    <property type="nucleotide sequence ID" value="NZ_CP012040.1"/>
</dbReference>
<dbReference type="Pfam" id="PF13439">
    <property type="entry name" value="Glyco_transf_4"/>
    <property type="match status" value="1"/>
</dbReference>
<gene>
    <name evidence="3" type="ORF">CA2015_3554</name>
</gene>
<dbReference type="PATRIC" id="fig|320787.5.peg.3891"/>
<feature type="domain" description="Glycosyltransferase subfamily 4-like N-terminal" evidence="2">
    <location>
        <begin position="22"/>
        <end position="215"/>
    </location>
</feature>
<dbReference type="Proteomes" id="UP000036520">
    <property type="component" value="Chromosome"/>
</dbReference>
<dbReference type="InterPro" id="IPR050194">
    <property type="entry name" value="Glycosyltransferase_grp1"/>
</dbReference>
<evidence type="ECO:0000313" key="4">
    <source>
        <dbReference type="Proteomes" id="UP000036520"/>
    </source>
</evidence>
<keyword evidence="4" id="KW-1185">Reference proteome</keyword>
<dbReference type="EMBL" id="CP012040">
    <property type="protein sequence ID" value="AKP52934.1"/>
    <property type="molecule type" value="Genomic_DNA"/>
</dbReference>
<proteinExistence type="predicted"/>
<dbReference type="PANTHER" id="PTHR45947">
    <property type="entry name" value="SULFOQUINOVOSYL TRANSFERASE SQD2"/>
    <property type="match status" value="1"/>
</dbReference>
<dbReference type="STRING" id="320787.CA2015_3554"/>
<reference evidence="3 4" key="1">
    <citation type="submission" date="2015-07" db="EMBL/GenBank/DDBJ databases">
        <authorList>
            <person name="Kim K.M."/>
        </authorList>
    </citation>
    <scope>NUCLEOTIDE SEQUENCE [LARGE SCALE GENOMIC DNA]</scope>
    <source>
        <strain evidence="3 4">KCTC 12363</strain>
    </source>
</reference>